<proteinExistence type="predicted"/>
<dbReference type="InterPro" id="IPR029045">
    <property type="entry name" value="ClpP/crotonase-like_dom_sf"/>
</dbReference>
<organism evidence="1 2">
    <name type="scientific">Effrenium voratum</name>
    <dbReference type="NCBI Taxonomy" id="2562239"/>
    <lineage>
        <taxon>Eukaryota</taxon>
        <taxon>Sar</taxon>
        <taxon>Alveolata</taxon>
        <taxon>Dinophyceae</taxon>
        <taxon>Suessiales</taxon>
        <taxon>Symbiodiniaceae</taxon>
        <taxon>Effrenium</taxon>
    </lineage>
</organism>
<comment type="caution">
    <text evidence="1">The sequence shown here is derived from an EMBL/GenBank/DDBJ whole genome shotgun (WGS) entry which is preliminary data.</text>
</comment>
<dbReference type="AlphaFoldDB" id="A0AA36MKT3"/>
<name>A0AA36MKT3_9DINO</name>
<dbReference type="SUPFAM" id="SSF52096">
    <property type="entry name" value="ClpP/crotonase"/>
    <property type="match status" value="1"/>
</dbReference>
<dbReference type="InterPro" id="IPR001753">
    <property type="entry name" value="Enoyl-CoA_hydra/iso"/>
</dbReference>
<evidence type="ECO:0000313" key="1">
    <source>
        <dbReference type="EMBL" id="CAJ1375601.1"/>
    </source>
</evidence>
<dbReference type="GO" id="GO:0006635">
    <property type="term" value="P:fatty acid beta-oxidation"/>
    <property type="evidence" value="ECO:0007669"/>
    <property type="project" value="TreeGrafter"/>
</dbReference>
<evidence type="ECO:0008006" key="3">
    <source>
        <dbReference type="Google" id="ProtNLM"/>
    </source>
</evidence>
<dbReference type="PANTHER" id="PTHR11941">
    <property type="entry name" value="ENOYL-COA HYDRATASE-RELATED"/>
    <property type="match status" value="1"/>
</dbReference>
<dbReference type="Pfam" id="PF00378">
    <property type="entry name" value="ECH_1"/>
    <property type="match status" value="1"/>
</dbReference>
<dbReference type="EMBL" id="CAUJNA010000333">
    <property type="protein sequence ID" value="CAJ1375601.1"/>
    <property type="molecule type" value="Genomic_DNA"/>
</dbReference>
<gene>
    <name evidence="1" type="ORF">EVOR1521_LOCUS4843</name>
</gene>
<dbReference type="CDD" id="cd06558">
    <property type="entry name" value="crotonase-like"/>
    <property type="match status" value="1"/>
</dbReference>
<dbReference type="GO" id="GO:0004165">
    <property type="term" value="F:delta(3)-delta(2)-enoyl-CoA isomerase activity"/>
    <property type="evidence" value="ECO:0007669"/>
    <property type="project" value="TreeGrafter"/>
</dbReference>
<sequence length="257" mass="27986">MERVFGGEVALEIRDGIALVTLVATEGSWPWGTLRQEHRWNPELVSALSQALNVVEGSDAKVLVITNNGKYWSNGMDLRYLDQHEPDALQRSTNELMARLCCFPLPTLGAFRGHWCAAGAMMGLALDFRIMSKESGFFFIPGVDLGLVYAPMQMALMKAKLPQSMHRDVILFNSRRWTAQDLLAAGAIDAAKPTQKVLPCAMAMAEALRPKGQGPARQALPALKRGLYHEVLQAVNAGGMAFPGRTAGVDRAAPAKL</sequence>
<dbReference type="GO" id="GO:0005777">
    <property type="term" value="C:peroxisome"/>
    <property type="evidence" value="ECO:0007669"/>
    <property type="project" value="TreeGrafter"/>
</dbReference>
<accession>A0AA36MKT3</accession>
<reference evidence="1" key="1">
    <citation type="submission" date="2023-08" db="EMBL/GenBank/DDBJ databases">
        <authorList>
            <person name="Chen Y."/>
            <person name="Shah S."/>
            <person name="Dougan E. K."/>
            <person name="Thang M."/>
            <person name="Chan C."/>
        </authorList>
    </citation>
    <scope>NUCLEOTIDE SEQUENCE</scope>
</reference>
<protein>
    <recommendedName>
        <fullName evidence="3">Enoyl-CoA hydratase</fullName>
    </recommendedName>
</protein>
<dbReference type="PANTHER" id="PTHR11941:SF75">
    <property type="entry name" value="ENOYL-COA HYDRATASE_ISOMERASE FAMILY PROTEIN"/>
    <property type="match status" value="1"/>
</dbReference>
<keyword evidence="2" id="KW-1185">Reference proteome</keyword>
<dbReference type="Proteomes" id="UP001178507">
    <property type="component" value="Unassembled WGS sequence"/>
</dbReference>
<dbReference type="Gene3D" id="3.90.226.10">
    <property type="entry name" value="2-enoyl-CoA Hydratase, Chain A, domain 1"/>
    <property type="match status" value="1"/>
</dbReference>
<evidence type="ECO:0000313" key="2">
    <source>
        <dbReference type="Proteomes" id="UP001178507"/>
    </source>
</evidence>